<comment type="similarity">
    <text evidence="3">Belongs to the peptidase M10B family.</text>
</comment>
<evidence type="ECO:0000256" key="1">
    <source>
        <dbReference type="ARBA" id="ARBA00001913"/>
    </source>
</evidence>
<dbReference type="EMBL" id="CP045423">
    <property type="protein sequence ID" value="QFU16361.1"/>
    <property type="molecule type" value="Genomic_DNA"/>
</dbReference>
<keyword evidence="9" id="KW-1185">Reference proteome</keyword>
<keyword evidence="4" id="KW-0964">Secreted</keyword>
<dbReference type="InterPro" id="IPR024079">
    <property type="entry name" value="MetalloPept_cat_dom_sf"/>
</dbReference>
<evidence type="ECO:0000256" key="5">
    <source>
        <dbReference type="ARBA" id="ARBA00022737"/>
    </source>
</evidence>
<dbReference type="PRINTS" id="PR00313">
    <property type="entry name" value="CABNDNGRPT"/>
</dbReference>
<comment type="subcellular location">
    <subcellularLocation>
        <location evidence="2">Secreted</location>
    </subcellularLocation>
</comment>
<dbReference type="GO" id="GO:0005615">
    <property type="term" value="C:extracellular space"/>
    <property type="evidence" value="ECO:0007669"/>
    <property type="project" value="InterPro"/>
</dbReference>
<feature type="region of interest" description="Disordered" evidence="6">
    <location>
        <begin position="421"/>
        <end position="441"/>
    </location>
</feature>
<dbReference type="Pfam" id="PF08548">
    <property type="entry name" value="Peptidase_M10_C"/>
    <property type="match status" value="1"/>
</dbReference>
<dbReference type="InterPro" id="IPR006026">
    <property type="entry name" value="Peptidase_Metallo"/>
</dbReference>
<dbReference type="Pfam" id="PF00353">
    <property type="entry name" value="HemolysinCabind"/>
    <property type="match status" value="6"/>
</dbReference>
<dbReference type="KEGG" id="mico:GDR74_09050"/>
<protein>
    <recommendedName>
        <fullName evidence="7">Peptidase metallopeptidase domain-containing protein</fullName>
    </recommendedName>
</protein>
<dbReference type="GO" id="GO:0006508">
    <property type="term" value="P:proteolysis"/>
    <property type="evidence" value="ECO:0007669"/>
    <property type="project" value="InterPro"/>
</dbReference>
<evidence type="ECO:0000313" key="9">
    <source>
        <dbReference type="Proteomes" id="UP000325614"/>
    </source>
</evidence>
<dbReference type="InterPro" id="IPR018511">
    <property type="entry name" value="Hemolysin-typ_Ca-bd_CS"/>
</dbReference>
<sequence length="722" mass="75835">MIHADHLETEADVGPGVDHGNQSRLHSEEYGSEQTDRTVSSDVSFGGDAQWASLAQGGPFSWISGAYNWVSHNISGLPLGIFSAAAAGLPNVAIAGTRYYAPTHIDRDVLALFSGSQWAKGSISYSFPDSRWDYEWINPSASGFKPASQATQNAFHGIFKGAPGVMSLTSLESFTNATFVYAGRDGADIKLSAFQPGSVINRSHGYYPGVPVYGGDTWITNAHETPAFSMLGTYQYYLLLHELGHSLGMKHTHDSGGNLPKMSAGHDSTEFTVMSYNVTGRPQTFMMYDIAALQEMYGADFTTNSGNTVYSWSPQTGETFVNGVGQGKPGYDNKIFLTIWDGGGNDTYNFENYTSNAVIDLAPGSTSLFSPSQRADVRVNGNVYNALQFKGDSRSLIENAWGGSGHDKILGNAAANQLRGNGGNDTLSGRDGNDTLMGGDGSDFLAGDAGSDTLYGGTGHDSLWGSTGQDSLYGEDGDDFVAGESGNDFLAGHAGDDRIYGGTEHDTLWGGTGQDTLWGEDGNDFVAGEDGNDFLAGNAGGDILFGGIGEDSLYGGTGGDNLYGENGDDFVAGEDGADNLQGGNGNDRLIGGSGTDTLYGGAGNDYLDMDDSASAGADSLYGEDGNDVLVGAGIGSRLSGGAGQDIFAIRPWTKTTITDFYSGPAGADQIQIWNKPLFANFSVMMASARQIGSDVVIAKGDFSLTLSNTQLSSLAAKDFLFL</sequence>
<dbReference type="AlphaFoldDB" id="A0A5P9JW77"/>
<dbReference type="SUPFAM" id="SSF55486">
    <property type="entry name" value="Metalloproteases ('zincins'), catalytic domain"/>
    <property type="match status" value="1"/>
</dbReference>
<dbReference type="Gene3D" id="2.150.10.10">
    <property type="entry name" value="Serralysin-like metalloprotease, C-terminal"/>
    <property type="match status" value="5"/>
</dbReference>
<dbReference type="InterPro" id="IPR013858">
    <property type="entry name" value="Peptidase_M10B_C"/>
</dbReference>
<evidence type="ECO:0000256" key="3">
    <source>
        <dbReference type="ARBA" id="ARBA00009490"/>
    </source>
</evidence>
<organism evidence="8 9">
    <name type="scientific">Microvirga thermotolerans</name>
    <dbReference type="NCBI Taxonomy" id="2651334"/>
    <lineage>
        <taxon>Bacteria</taxon>
        <taxon>Pseudomonadati</taxon>
        <taxon>Pseudomonadota</taxon>
        <taxon>Alphaproteobacteria</taxon>
        <taxon>Hyphomicrobiales</taxon>
        <taxon>Methylobacteriaceae</taxon>
        <taxon>Microvirga</taxon>
    </lineage>
</organism>
<dbReference type="GO" id="GO:0008237">
    <property type="term" value="F:metallopeptidase activity"/>
    <property type="evidence" value="ECO:0007669"/>
    <property type="project" value="InterPro"/>
</dbReference>
<dbReference type="Proteomes" id="UP000325614">
    <property type="component" value="Chromosome"/>
</dbReference>
<evidence type="ECO:0000259" key="7">
    <source>
        <dbReference type="SMART" id="SM00235"/>
    </source>
</evidence>
<name>A0A5P9JW77_9HYPH</name>
<dbReference type="PANTHER" id="PTHR38340">
    <property type="entry name" value="S-LAYER PROTEIN"/>
    <property type="match status" value="1"/>
</dbReference>
<feature type="domain" description="Peptidase metallopeptidase" evidence="7">
    <location>
        <begin position="128"/>
        <end position="299"/>
    </location>
</feature>
<evidence type="ECO:0000256" key="4">
    <source>
        <dbReference type="ARBA" id="ARBA00022525"/>
    </source>
</evidence>
<accession>A0A5P9JW77</accession>
<proteinExistence type="inferred from homology"/>
<reference evidence="8 9" key="1">
    <citation type="submission" date="2019-10" db="EMBL/GenBank/DDBJ databases">
        <title>Isolation, Identification of Microvirga thermotolerans HR1, a novel thermophilic bacterium and Comparative Genomics of the genus Microvirga.</title>
        <authorList>
            <person name="Li J."/>
            <person name="Zhang W."/>
            <person name="Lin M."/>
            <person name="Wang J."/>
        </authorList>
    </citation>
    <scope>NUCLEOTIDE SEQUENCE [LARGE SCALE GENOMIC DNA]</scope>
    <source>
        <strain evidence="8 9">HR1</strain>
    </source>
</reference>
<dbReference type="GO" id="GO:0005509">
    <property type="term" value="F:calcium ion binding"/>
    <property type="evidence" value="ECO:0007669"/>
    <property type="project" value="InterPro"/>
</dbReference>
<comment type="cofactor">
    <cofactor evidence="1">
        <name>Ca(2+)</name>
        <dbReference type="ChEBI" id="CHEBI:29108"/>
    </cofactor>
</comment>
<feature type="region of interest" description="Disordered" evidence="6">
    <location>
        <begin position="1"/>
        <end position="42"/>
    </location>
</feature>
<gene>
    <name evidence="8" type="ORF">GDR74_09050</name>
</gene>
<dbReference type="InterPro" id="IPR050557">
    <property type="entry name" value="RTX_toxin/Mannuronan_C5-epim"/>
</dbReference>
<dbReference type="CDD" id="cd04277">
    <property type="entry name" value="ZnMc_serralysin_like"/>
    <property type="match status" value="1"/>
</dbReference>
<evidence type="ECO:0000256" key="2">
    <source>
        <dbReference type="ARBA" id="ARBA00004613"/>
    </source>
</evidence>
<dbReference type="InterPro" id="IPR034033">
    <property type="entry name" value="Serralysin-like"/>
</dbReference>
<dbReference type="Gene3D" id="3.40.390.10">
    <property type="entry name" value="Collagenase (Catalytic Domain)"/>
    <property type="match status" value="1"/>
</dbReference>
<dbReference type="SMART" id="SM00235">
    <property type="entry name" value="ZnMc"/>
    <property type="match status" value="1"/>
</dbReference>
<evidence type="ECO:0000313" key="8">
    <source>
        <dbReference type="EMBL" id="QFU16361.1"/>
    </source>
</evidence>
<dbReference type="InterPro" id="IPR011049">
    <property type="entry name" value="Serralysin-like_metalloprot_C"/>
</dbReference>
<evidence type="ECO:0000256" key="6">
    <source>
        <dbReference type="SAM" id="MobiDB-lite"/>
    </source>
</evidence>
<dbReference type="PANTHER" id="PTHR38340:SF1">
    <property type="entry name" value="S-LAYER PROTEIN"/>
    <property type="match status" value="1"/>
</dbReference>
<dbReference type="PROSITE" id="PS00330">
    <property type="entry name" value="HEMOLYSIN_CALCIUM"/>
    <property type="match status" value="6"/>
</dbReference>
<dbReference type="GO" id="GO:0008270">
    <property type="term" value="F:zinc ion binding"/>
    <property type="evidence" value="ECO:0007669"/>
    <property type="project" value="InterPro"/>
</dbReference>
<dbReference type="InterPro" id="IPR001343">
    <property type="entry name" value="Hemolysn_Ca-bd"/>
</dbReference>
<keyword evidence="5" id="KW-0677">Repeat</keyword>
<dbReference type="SUPFAM" id="SSF51120">
    <property type="entry name" value="beta-Roll"/>
    <property type="match status" value="3"/>
</dbReference>